<dbReference type="RefSeq" id="WP_061463887.1">
    <property type="nucleotide sequence ID" value="NZ_CP011008.1"/>
</dbReference>
<comment type="caution">
    <text evidence="2">The sequence shown here is derived from an EMBL/GenBank/DDBJ whole genome shotgun (WGS) entry which is preliminary data.</text>
</comment>
<protein>
    <submittedName>
        <fullName evidence="2">APC family permease</fullName>
    </submittedName>
</protein>
<dbReference type="Proteomes" id="UP001234602">
    <property type="component" value="Unassembled WGS sequence"/>
</dbReference>
<keyword evidence="1" id="KW-0472">Membrane</keyword>
<evidence type="ECO:0000256" key="1">
    <source>
        <dbReference type="SAM" id="Phobius"/>
    </source>
</evidence>
<organism evidence="2 3">
    <name type="scientific">Peribacillus simplex</name>
    <dbReference type="NCBI Taxonomy" id="1478"/>
    <lineage>
        <taxon>Bacteria</taxon>
        <taxon>Bacillati</taxon>
        <taxon>Bacillota</taxon>
        <taxon>Bacilli</taxon>
        <taxon>Bacillales</taxon>
        <taxon>Bacillaceae</taxon>
        <taxon>Peribacillus</taxon>
    </lineage>
</organism>
<feature type="transmembrane region" description="Helical" evidence="1">
    <location>
        <begin position="35"/>
        <end position="51"/>
    </location>
</feature>
<keyword evidence="1" id="KW-1133">Transmembrane helix</keyword>
<evidence type="ECO:0000313" key="2">
    <source>
        <dbReference type="EMBL" id="MDM5453040.1"/>
    </source>
</evidence>
<dbReference type="AlphaFoldDB" id="A0AAW7IA98"/>
<reference evidence="2" key="1">
    <citation type="submission" date="2023-06" db="EMBL/GenBank/DDBJ databases">
        <title>Comparative genomics of Bacillaceae isolates and their secondary metabolite potential.</title>
        <authorList>
            <person name="Song L."/>
            <person name="Nielsen L.J."/>
            <person name="Mohite O."/>
            <person name="Xu X."/>
            <person name="Weber T."/>
            <person name="Kovacs A.T."/>
        </authorList>
    </citation>
    <scope>NUCLEOTIDE SEQUENCE</scope>
    <source>
        <strain evidence="2">D8_B_37</strain>
    </source>
</reference>
<gene>
    <name evidence="2" type="ORF">QUF89_12680</name>
</gene>
<dbReference type="KEGG" id="bsj:UP17_15465"/>
<evidence type="ECO:0000313" key="3">
    <source>
        <dbReference type="Proteomes" id="UP001234602"/>
    </source>
</evidence>
<keyword evidence="1" id="KW-0812">Transmembrane</keyword>
<dbReference type="EMBL" id="JAUCEY010000008">
    <property type="protein sequence ID" value="MDM5453040.1"/>
    <property type="molecule type" value="Genomic_DNA"/>
</dbReference>
<dbReference type="Gene3D" id="1.20.1740.10">
    <property type="entry name" value="Amino acid/polyamine transporter I"/>
    <property type="match status" value="1"/>
</dbReference>
<sequence>MRKWRGFMPVILFGFSFMALATVFSTYGIAAEMSHVVPGAYILALMVMLFTENSYGQMAKVIPSAGSAYAYAKVD</sequence>
<proteinExistence type="predicted"/>
<name>A0AAW7IA98_9BACI</name>
<accession>A0AAW7IA98</accession>